<gene>
    <name evidence="5" type="ORF">FPZ52_18495</name>
</gene>
<dbReference type="Pfam" id="PF13412">
    <property type="entry name" value="HTH_24"/>
    <property type="match status" value="1"/>
</dbReference>
<dbReference type="InterPro" id="IPR011991">
    <property type="entry name" value="ArsR-like_HTH"/>
</dbReference>
<evidence type="ECO:0000256" key="2">
    <source>
        <dbReference type="ARBA" id="ARBA00023125"/>
    </source>
</evidence>
<evidence type="ECO:0000256" key="1">
    <source>
        <dbReference type="ARBA" id="ARBA00023015"/>
    </source>
</evidence>
<keyword evidence="6" id="KW-1185">Reference proteome</keyword>
<proteinExistence type="predicted"/>
<dbReference type="GO" id="GO:0006355">
    <property type="term" value="P:regulation of DNA-templated transcription"/>
    <property type="evidence" value="ECO:0007669"/>
    <property type="project" value="UniProtKB-ARBA"/>
</dbReference>
<keyword evidence="5" id="KW-0614">Plasmid</keyword>
<dbReference type="Gene3D" id="3.30.70.920">
    <property type="match status" value="1"/>
</dbReference>
<keyword evidence="3" id="KW-0804">Transcription</keyword>
<dbReference type="InterPro" id="IPR036390">
    <property type="entry name" value="WH_DNA-bd_sf"/>
</dbReference>
<dbReference type="InterPro" id="IPR011008">
    <property type="entry name" value="Dimeric_a/b-barrel"/>
</dbReference>
<dbReference type="PANTHER" id="PTHR30154:SF34">
    <property type="entry name" value="TRANSCRIPTIONAL REGULATOR AZLB"/>
    <property type="match status" value="1"/>
</dbReference>
<dbReference type="InterPro" id="IPR036388">
    <property type="entry name" value="WH-like_DNA-bd_sf"/>
</dbReference>
<dbReference type="InterPro" id="IPR000485">
    <property type="entry name" value="AsnC-type_HTH_dom"/>
</dbReference>
<dbReference type="Gene3D" id="1.10.10.10">
    <property type="entry name" value="Winged helix-like DNA-binding domain superfamily/Winged helix DNA-binding domain"/>
    <property type="match status" value="1"/>
</dbReference>
<dbReference type="PROSITE" id="PS50956">
    <property type="entry name" value="HTH_ASNC_2"/>
    <property type="match status" value="1"/>
</dbReference>
<dbReference type="OrthoDB" id="9809462at2"/>
<keyword evidence="2" id="KW-0238">DNA-binding</keyword>
<evidence type="ECO:0000256" key="3">
    <source>
        <dbReference type="ARBA" id="ARBA00023163"/>
    </source>
</evidence>
<accession>A0A5B8J3J6</accession>
<dbReference type="PROSITE" id="PS00519">
    <property type="entry name" value="HTH_ASNC_1"/>
    <property type="match status" value="1"/>
</dbReference>
<organism evidence="5 6">
    <name type="scientific">Qingshengfaniella alkalisoli</name>
    <dbReference type="NCBI Taxonomy" id="2599296"/>
    <lineage>
        <taxon>Bacteria</taxon>
        <taxon>Pseudomonadati</taxon>
        <taxon>Pseudomonadota</taxon>
        <taxon>Alphaproteobacteria</taxon>
        <taxon>Rhodobacterales</taxon>
        <taxon>Paracoccaceae</taxon>
        <taxon>Qingshengfaniella</taxon>
    </lineage>
</organism>
<dbReference type="SMART" id="SM00344">
    <property type="entry name" value="HTH_ASNC"/>
    <property type="match status" value="1"/>
</dbReference>
<geneLocation type="plasmid" evidence="5 6">
    <name>unnamed4</name>
</geneLocation>
<evidence type="ECO:0000313" key="6">
    <source>
        <dbReference type="Proteomes" id="UP000318483"/>
    </source>
</evidence>
<dbReference type="InterPro" id="IPR019888">
    <property type="entry name" value="Tscrpt_reg_AsnC-like"/>
</dbReference>
<reference evidence="5 6" key="1">
    <citation type="submission" date="2019-07" db="EMBL/GenBank/DDBJ databases">
        <title>Litoreibacter alkalisoli sp. nov., isolated from saline-alkaline soil.</title>
        <authorList>
            <person name="Wang S."/>
            <person name="Xu L."/>
            <person name="Xing Y.-T."/>
            <person name="Sun J.-Q."/>
        </authorList>
    </citation>
    <scope>NUCLEOTIDE SEQUENCE [LARGE SCALE GENOMIC DNA]</scope>
    <source>
        <strain evidence="5 6">LN3S51</strain>
        <plasmid evidence="5 6">unnamed4</plasmid>
    </source>
</reference>
<dbReference type="AlphaFoldDB" id="A0A5B8J3J6"/>
<protein>
    <submittedName>
        <fullName evidence="5">Lrp/AsnC family transcriptional regulator</fullName>
    </submittedName>
</protein>
<dbReference type="GO" id="GO:0043565">
    <property type="term" value="F:sequence-specific DNA binding"/>
    <property type="evidence" value="ECO:0007669"/>
    <property type="project" value="InterPro"/>
</dbReference>
<dbReference type="InterPro" id="IPR019887">
    <property type="entry name" value="Tscrpt_reg_AsnC/Lrp_C"/>
</dbReference>
<dbReference type="KEGG" id="lit:FPZ52_18495"/>
<evidence type="ECO:0000259" key="4">
    <source>
        <dbReference type="PROSITE" id="PS50956"/>
    </source>
</evidence>
<dbReference type="Proteomes" id="UP000318483">
    <property type="component" value="Plasmid unnamed4"/>
</dbReference>
<dbReference type="Pfam" id="PF01037">
    <property type="entry name" value="AsnC_trans_reg"/>
    <property type="match status" value="1"/>
</dbReference>
<keyword evidence="1" id="KW-0805">Transcription regulation</keyword>
<evidence type="ECO:0000313" key="5">
    <source>
        <dbReference type="EMBL" id="QDY71651.1"/>
    </source>
</evidence>
<dbReference type="PRINTS" id="PR00033">
    <property type="entry name" value="HTHASNC"/>
</dbReference>
<sequence>MPILTSSDRRVIAALRTNARASVTELAHMLGLSRTTVKSRIDKLVEDGIIRQFTIITDTDNDPSVRAIMAVELQGSMSRSVIRAIKALPEVTAVHSTNGAWDLIVEIRTETLRDFDHVLREVRSISGVRNSETSLLLDTL</sequence>
<dbReference type="GO" id="GO:0043200">
    <property type="term" value="P:response to amino acid"/>
    <property type="evidence" value="ECO:0007669"/>
    <property type="project" value="TreeGrafter"/>
</dbReference>
<dbReference type="CDD" id="cd00090">
    <property type="entry name" value="HTH_ARSR"/>
    <property type="match status" value="1"/>
</dbReference>
<dbReference type="GO" id="GO:0005829">
    <property type="term" value="C:cytosol"/>
    <property type="evidence" value="ECO:0007669"/>
    <property type="project" value="TreeGrafter"/>
</dbReference>
<feature type="domain" description="HTH asnC-type" evidence="4">
    <location>
        <begin position="4"/>
        <end position="77"/>
    </location>
</feature>
<dbReference type="PANTHER" id="PTHR30154">
    <property type="entry name" value="LEUCINE-RESPONSIVE REGULATORY PROTEIN"/>
    <property type="match status" value="1"/>
</dbReference>
<dbReference type="SUPFAM" id="SSF46785">
    <property type="entry name" value="Winged helix' DNA-binding domain"/>
    <property type="match status" value="1"/>
</dbReference>
<dbReference type="RefSeq" id="WP_146367065.1">
    <property type="nucleotide sequence ID" value="NZ_CP042265.1"/>
</dbReference>
<dbReference type="InterPro" id="IPR019885">
    <property type="entry name" value="Tscrpt_reg_HTH_AsnC-type_CS"/>
</dbReference>
<name>A0A5B8J3J6_9RHOB</name>
<dbReference type="SUPFAM" id="SSF54909">
    <property type="entry name" value="Dimeric alpha+beta barrel"/>
    <property type="match status" value="1"/>
</dbReference>
<dbReference type="EMBL" id="CP042265">
    <property type="protein sequence ID" value="QDY71651.1"/>
    <property type="molecule type" value="Genomic_DNA"/>
</dbReference>